<evidence type="ECO:0000313" key="3">
    <source>
        <dbReference type="Proteomes" id="UP000324974"/>
    </source>
</evidence>
<dbReference type="Proteomes" id="UP000324974">
    <property type="component" value="Chromosome"/>
</dbReference>
<dbReference type="RefSeq" id="WP_149112495.1">
    <property type="nucleotide sequence ID" value="NZ_CP042425.1"/>
</dbReference>
<proteinExistence type="predicted"/>
<dbReference type="EMBL" id="CP042425">
    <property type="protein sequence ID" value="QEL17947.1"/>
    <property type="molecule type" value="Genomic_DNA"/>
</dbReference>
<accession>A0A5C1AIF5</accession>
<name>A0A5C1AIF5_9BACT</name>
<dbReference type="AlphaFoldDB" id="A0A5C1AIF5"/>
<dbReference type="GO" id="GO:0004180">
    <property type="term" value="F:carboxypeptidase activity"/>
    <property type="evidence" value="ECO:0007669"/>
    <property type="project" value="UniProtKB-KW"/>
</dbReference>
<keyword evidence="2" id="KW-0645">Protease</keyword>
<organism evidence="2 3">
    <name type="scientific">Limnoglobus roseus</name>
    <dbReference type="NCBI Taxonomy" id="2598579"/>
    <lineage>
        <taxon>Bacteria</taxon>
        <taxon>Pseudomonadati</taxon>
        <taxon>Planctomycetota</taxon>
        <taxon>Planctomycetia</taxon>
        <taxon>Gemmatales</taxon>
        <taxon>Gemmataceae</taxon>
        <taxon>Limnoglobus</taxon>
    </lineage>
</organism>
<feature type="signal peptide" evidence="1">
    <location>
        <begin position="1"/>
        <end position="19"/>
    </location>
</feature>
<dbReference type="PROSITE" id="PS51257">
    <property type="entry name" value="PROKAR_LIPOPROTEIN"/>
    <property type="match status" value="1"/>
</dbReference>
<reference evidence="3" key="1">
    <citation type="submission" date="2019-08" db="EMBL/GenBank/DDBJ databases">
        <title>Limnoglobus roseus gen. nov., sp. nov., a novel freshwater planctomycete with a giant genome from the family Gemmataceae.</title>
        <authorList>
            <person name="Kulichevskaya I.S."/>
            <person name="Naumoff D.G."/>
            <person name="Miroshnikov K."/>
            <person name="Ivanova A."/>
            <person name="Philippov D.A."/>
            <person name="Hakobyan A."/>
            <person name="Rijpstra I.C."/>
            <person name="Sinninghe Damste J.S."/>
            <person name="Liesack W."/>
            <person name="Dedysh S.N."/>
        </authorList>
    </citation>
    <scope>NUCLEOTIDE SEQUENCE [LARGE SCALE GENOMIC DNA]</scope>
    <source>
        <strain evidence="3">PX52</strain>
    </source>
</reference>
<sequence>MSRVVRSLCVPALVLTLLAGCGSGYYPVTGKVTYPDGSPLPAGTVIGEATINGQPVSVQGNIEADGNFRLGTDKPGGGVPPGSYKFAVMPIPIPDGKAGEGMKPAVDGKYTRYKSSGIALDVKSEQNVLNITVTK</sequence>
<keyword evidence="2" id="KW-0378">Hydrolase</keyword>
<dbReference type="KEGG" id="lrs:PX52LOC_04961"/>
<keyword evidence="2" id="KW-0121">Carboxypeptidase</keyword>
<protein>
    <submittedName>
        <fullName evidence="2">Carboxypeptidase regulatory-like domain-containing protein</fullName>
    </submittedName>
</protein>
<evidence type="ECO:0000313" key="2">
    <source>
        <dbReference type="EMBL" id="QEL17947.1"/>
    </source>
</evidence>
<keyword evidence="3" id="KW-1185">Reference proteome</keyword>
<dbReference type="OrthoDB" id="289097at2"/>
<evidence type="ECO:0000256" key="1">
    <source>
        <dbReference type="SAM" id="SignalP"/>
    </source>
</evidence>
<gene>
    <name evidence="2" type="ORF">PX52LOC_04961</name>
</gene>
<feature type="chain" id="PRO_5023065684" evidence="1">
    <location>
        <begin position="20"/>
        <end position="135"/>
    </location>
</feature>
<keyword evidence="1" id="KW-0732">Signal</keyword>